<keyword evidence="4 9" id="KW-0812">Transmembrane</keyword>
<feature type="transmembrane region" description="Helical" evidence="9">
    <location>
        <begin position="243"/>
        <end position="268"/>
    </location>
</feature>
<dbReference type="GO" id="GO:0015421">
    <property type="term" value="F:ABC-type oligopeptide transporter activity"/>
    <property type="evidence" value="ECO:0007669"/>
    <property type="project" value="TreeGrafter"/>
</dbReference>
<evidence type="ECO:0000256" key="6">
    <source>
        <dbReference type="ARBA" id="ARBA00022840"/>
    </source>
</evidence>
<dbReference type="FunFam" id="3.40.50.300:FF:000221">
    <property type="entry name" value="Multidrug ABC transporter ATP-binding protein"/>
    <property type="match status" value="1"/>
</dbReference>
<keyword evidence="6 12" id="KW-0067">ATP-binding</keyword>
<evidence type="ECO:0000256" key="3">
    <source>
        <dbReference type="ARBA" id="ARBA00022475"/>
    </source>
</evidence>
<evidence type="ECO:0000256" key="9">
    <source>
        <dbReference type="SAM" id="Phobius"/>
    </source>
</evidence>
<comment type="caution">
    <text evidence="12">The sequence shown here is derived from an EMBL/GenBank/DDBJ whole genome shotgun (WGS) entry which is preliminary data.</text>
</comment>
<dbReference type="Gene3D" id="1.20.1560.10">
    <property type="entry name" value="ABC transporter type 1, transmembrane domain"/>
    <property type="match status" value="1"/>
</dbReference>
<dbReference type="GO" id="GO:0005524">
    <property type="term" value="F:ATP binding"/>
    <property type="evidence" value="ECO:0007669"/>
    <property type="project" value="UniProtKB-KW"/>
</dbReference>
<dbReference type="Proteomes" id="UP001385848">
    <property type="component" value="Unassembled WGS sequence"/>
</dbReference>
<feature type="transmembrane region" description="Helical" evidence="9">
    <location>
        <begin position="280"/>
        <end position="301"/>
    </location>
</feature>
<gene>
    <name evidence="13" type="ORF">AAC431_02230</name>
    <name evidence="12" type="ORF">F6H94_00710</name>
</gene>
<dbReference type="GO" id="GO:0016887">
    <property type="term" value="F:ATP hydrolysis activity"/>
    <property type="evidence" value="ECO:0007669"/>
    <property type="project" value="InterPro"/>
</dbReference>
<reference evidence="12 14" key="1">
    <citation type="submission" date="2019-09" db="EMBL/GenBank/DDBJ databases">
        <title>Draft genome sequence assemblies of isolates from the urinary tract.</title>
        <authorList>
            <person name="Mores C.R."/>
            <person name="Putonti C."/>
            <person name="Wolfe A.J."/>
        </authorList>
    </citation>
    <scope>NUCLEOTIDE SEQUENCE [LARGE SCALE GENOMIC DNA]</scope>
    <source>
        <strain evidence="12 14">UMB246</strain>
    </source>
</reference>
<dbReference type="Proteomes" id="UP000327236">
    <property type="component" value="Unassembled WGS sequence"/>
</dbReference>
<feature type="domain" description="ABC transporter" evidence="10">
    <location>
        <begin position="338"/>
        <end position="572"/>
    </location>
</feature>
<evidence type="ECO:0000256" key="5">
    <source>
        <dbReference type="ARBA" id="ARBA00022741"/>
    </source>
</evidence>
<dbReference type="EMBL" id="JBBVUL010000003">
    <property type="protein sequence ID" value="MEL0564744.1"/>
    <property type="molecule type" value="Genomic_DNA"/>
</dbReference>
<dbReference type="FunFam" id="1.20.1560.10:FF:000011">
    <property type="entry name" value="Multidrug ABC transporter ATP-binding protein"/>
    <property type="match status" value="1"/>
</dbReference>
<dbReference type="InterPro" id="IPR017871">
    <property type="entry name" value="ABC_transporter-like_CS"/>
</dbReference>
<feature type="transmembrane region" description="Helical" evidence="9">
    <location>
        <begin position="135"/>
        <end position="156"/>
    </location>
</feature>
<proteinExistence type="predicted"/>
<dbReference type="AlphaFoldDB" id="A0A5N1IFW0"/>
<dbReference type="SMART" id="SM00382">
    <property type="entry name" value="AAA"/>
    <property type="match status" value="1"/>
</dbReference>
<keyword evidence="15" id="KW-1185">Reference proteome</keyword>
<dbReference type="SUPFAM" id="SSF90123">
    <property type="entry name" value="ABC transporter transmembrane region"/>
    <property type="match status" value="1"/>
</dbReference>
<reference evidence="13 15" key="2">
    <citation type="submission" date="2024-04" db="EMBL/GenBank/DDBJ databases">
        <title>Three lactobacilli isolated from voided urine samples from females with type 2 diabetes.</title>
        <authorList>
            <person name="Kula A."/>
            <person name="Stegman N."/>
            <person name="Putonti C."/>
        </authorList>
    </citation>
    <scope>NUCLEOTIDE SEQUENCE [LARGE SCALE GENOMIC DNA]</scope>
    <source>
        <strain evidence="13 15">1855</strain>
    </source>
</reference>
<feature type="domain" description="ABC transmembrane type-1" evidence="11">
    <location>
        <begin position="19"/>
        <end position="303"/>
    </location>
</feature>
<evidence type="ECO:0000313" key="13">
    <source>
        <dbReference type="EMBL" id="MEL0564744.1"/>
    </source>
</evidence>
<comment type="subcellular location">
    <subcellularLocation>
        <location evidence="1">Cell membrane</location>
        <topology evidence="1">Multi-pass membrane protein</topology>
    </subcellularLocation>
</comment>
<dbReference type="RefSeq" id="WP_006584887.1">
    <property type="nucleotide sequence ID" value="NZ_CATOUV010000001.1"/>
</dbReference>
<evidence type="ECO:0000313" key="15">
    <source>
        <dbReference type="Proteomes" id="UP001385848"/>
    </source>
</evidence>
<dbReference type="PANTHER" id="PTHR43394:SF1">
    <property type="entry name" value="ATP-BINDING CASSETTE SUB-FAMILY B MEMBER 10, MITOCHONDRIAL"/>
    <property type="match status" value="1"/>
</dbReference>
<dbReference type="EMBL" id="VYWW01000002">
    <property type="protein sequence ID" value="KAA9324258.1"/>
    <property type="molecule type" value="Genomic_DNA"/>
</dbReference>
<dbReference type="InterPro" id="IPR011527">
    <property type="entry name" value="ABC1_TM_dom"/>
</dbReference>
<dbReference type="GO" id="GO:0005886">
    <property type="term" value="C:plasma membrane"/>
    <property type="evidence" value="ECO:0007669"/>
    <property type="project" value="UniProtKB-SubCell"/>
</dbReference>
<keyword evidence="2" id="KW-0813">Transport</keyword>
<accession>A0A5N1IFW0</accession>
<feature type="transmembrane region" description="Helical" evidence="9">
    <location>
        <begin position="162"/>
        <end position="179"/>
    </location>
</feature>
<dbReference type="PROSITE" id="PS50893">
    <property type="entry name" value="ABC_TRANSPORTER_2"/>
    <property type="match status" value="1"/>
</dbReference>
<keyword evidence="3" id="KW-1003">Cell membrane</keyword>
<keyword evidence="5" id="KW-0547">Nucleotide-binding</keyword>
<organism evidence="12 14">
    <name type="scientific">Lactobacillus jensenii</name>
    <dbReference type="NCBI Taxonomy" id="109790"/>
    <lineage>
        <taxon>Bacteria</taxon>
        <taxon>Bacillati</taxon>
        <taxon>Bacillota</taxon>
        <taxon>Bacilli</taxon>
        <taxon>Lactobacillales</taxon>
        <taxon>Lactobacillaceae</taxon>
        <taxon>Lactobacillus</taxon>
    </lineage>
</organism>
<dbReference type="InterPro" id="IPR027417">
    <property type="entry name" value="P-loop_NTPase"/>
</dbReference>
<dbReference type="InterPro" id="IPR003593">
    <property type="entry name" value="AAA+_ATPase"/>
</dbReference>
<dbReference type="PANTHER" id="PTHR43394">
    <property type="entry name" value="ATP-DEPENDENT PERMEASE MDL1, MITOCHONDRIAL"/>
    <property type="match status" value="1"/>
</dbReference>
<evidence type="ECO:0000313" key="14">
    <source>
        <dbReference type="Proteomes" id="UP000327236"/>
    </source>
</evidence>
<dbReference type="InterPro" id="IPR036640">
    <property type="entry name" value="ABC1_TM_sf"/>
</dbReference>
<dbReference type="InterPro" id="IPR039421">
    <property type="entry name" value="Type_1_exporter"/>
</dbReference>
<evidence type="ECO:0000256" key="1">
    <source>
        <dbReference type="ARBA" id="ARBA00004651"/>
    </source>
</evidence>
<dbReference type="PROSITE" id="PS50929">
    <property type="entry name" value="ABC_TM1F"/>
    <property type="match status" value="1"/>
</dbReference>
<evidence type="ECO:0000256" key="8">
    <source>
        <dbReference type="ARBA" id="ARBA00023136"/>
    </source>
</evidence>
<dbReference type="CDD" id="cd18541">
    <property type="entry name" value="ABC_6TM_TmrB_like"/>
    <property type="match status" value="1"/>
</dbReference>
<evidence type="ECO:0000259" key="11">
    <source>
        <dbReference type="PROSITE" id="PS50929"/>
    </source>
</evidence>
<feature type="transmembrane region" description="Helical" evidence="9">
    <location>
        <begin position="56"/>
        <end position="73"/>
    </location>
</feature>
<dbReference type="Pfam" id="PF00005">
    <property type="entry name" value="ABC_tran"/>
    <property type="match status" value="1"/>
</dbReference>
<protein>
    <submittedName>
        <fullName evidence="13">ABC transporter transmembrane domain-containing protein</fullName>
    </submittedName>
    <submittedName>
        <fullName evidence="12">ATP-binding cassette domain-containing protein</fullName>
    </submittedName>
</protein>
<keyword evidence="8 9" id="KW-0472">Membrane</keyword>
<sequence>MDIFIKLSWFFKKYKKRYFLGILFLILTSFANLIPPLALGRMAELLNQGKISWLDFFINVLGIIVAALFLYMFRLGWRSQLWGGAQILARDLTTKLYWHFLKMDRTFYQRHRTGDLMAHATNDITAIQFVAGDGVLALVDAVFTGGTTLIAMMIFVDWRLTLIAMIPMPLLALMARFLGTKLHEAYRHSQEAFSQLNNKTQESITGIKVLKTFGQAQEDIAAFDKMTYDTIRINKRVFKIDSLYDPLTTLIIGFTYIITIIVGGQMVQTNEINIGQLVSFVAYIASLEWPMFAIGYLFNLIERGSASYKRVMSLLSEKSLIKDQVDHTVDKITGNLEVNIDKFKYPDEKNRLALQKINFNLKPGQTLGLVGKVGAGKSTIIELLMRDFDNYQGQIKLAGKNIKDIALDSYLGEISYVPQDNFLFSVSIADNIRFAEPEASLDQIRQAAQEAALDTDIMLFPNKYDTLVGENGVSLSGGQKQRLAIARALIKDSQILILDDALSAVDAKTEKSILNNLQKCRKDKTTIIAAHRLSSVMKADLILVLKDGQVIERGTHDQLLAENGWYKEMWDRQELEKKVGEGIE</sequence>
<evidence type="ECO:0000256" key="7">
    <source>
        <dbReference type="ARBA" id="ARBA00022989"/>
    </source>
</evidence>
<dbReference type="PROSITE" id="PS00211">
    <property type="entry name" value="ABC_TRANSPORTER_1"/>
    <property type="match status" value="1"/>
</dbReference>
<dbReference type="Gene3D" id="3.40.50.300">
    <property type="entry name" value="P-loop containing nucleotide triphosphate hydrolases"/>
    <property type="match status" value="1"/>
</dbReference>
<dbReference type="Pfam" id="PF00664">
    <property type="entry name" value="ABC_membrane"/>
    <property type="match status" value="1"/>
</dbReference>
<keyword evidence="7 9" id="KW-1133">Transmembrane helix</keyword>
<evidence type="ECO:0000256" key="2">
    <source>
        <dbReference type="ARBA" id="ARBA00022448"/>
    </source>
</evidence>
<evidence type="ECO:0000259" key="10">
    <source>
        <dbReference type="PROSITE" id="PS50893"/>
    </source>
</evidence>
<name>A0A5N1IFW0_LACJE</name>
<evidence type="ECO:0000256" key="4">
    <source>
        <dbReference type="ARBA" id="ARBA00022692"/>
    </source>
</evidence>
<dbReference type="SUPFAM" id="SSF52540">
    <property type="entry name" value="P-loop containing nucleoside triphosphate hydrolases"/>
    <property type="match status" value="1"/>
</dbReference>
<dbReference type="OrthoDB" id="9770415at2"/>
<dbReference type="InterPro" id="IPR003439">
    <property type="entry name" value="ABC_transporter-like_ATP-bd"/>
</dbReference>
<evidence type="ECO:0000313" key="12">
    <source>
        <dbReference type="EMBL" id="KAA9324258.1"/>
    </source>
</evidence>